<evidence type="ECO:0000256" key="1">
    <source>
        <dbReference type="SAM" id="Phobius"/>
    </source>
</evidence>
<gene>
    <name evidence="2" type="ORF">SDC9_98059</name>
</gene>
<accession>A0A645AG98</accession>
<organism evidence="2">
    <name type="scientific">bioreactor metagenome</name>
    <dbReference type="NCBI Taxonomy" id="1076179"/>
    <lineage>
        <taxon>unclassified sequences</taxon>
        <taxon>metagenomes</taxon>
        <taxon>ecological metagenomes</taxon>
    </lineage>
</organism>
<evidence type="ECO:0000313" key="2">
    <source>
        <dbReference type="EMBL" id="MPM51311.1"/>
    </source>
</evidence>
<name>A0A645AG98_9ZZZZ</name>
<comment type="caution">
    <text evidence="2">The sequence shown here is derived from an EMBL/GenBank/DDBJ whole genome shotgun (WGS) entry which is preliminary data.</text>
</comment>
<sequence length="123" mass="14382">MGLSLALFYFFPLFTVMKGDRPLKTLKKSFLLVFDNLFFTLFLAVYQVVNLLFSLLLAGLAPGFTGIMLANSDAVKLMMLKYDYMEEHPEVSRKEIPWEELLYEERECVGHRSLKNMIFPWKD</sequence>
<keyword evidence="1" id="KW-0472">Membrane</keyword>
<dbReference type="EMBL" id="VSSQ01013357">
    <property type="protein sequence ID" value="MPM51311.1"/>
    <property type="molecule type" value="Genomic_DNA"/>
</dbReference>
<dbReference type="AlphaFoldDB" id="A0A645AG98"/>
<feature type="transmembrane region" description="Helical" evidence="1">
    <location>
        <begin position="43"/>
        <end position="70"/>
    </location>
</feature>
<proteinExistence type="predicted"/>
<reference evidence="2" key="1">
    <citation type="submission" date="2019-08" db="EMBL/GenBank/DDBJ databases">
        <authorList>
            <person name="Kucharzyk K."/>
            <person name="Murdoch R.W."/>
            <person name="Higgins S."/>
            <person name="Loffler F."/>
        </authorList>
    </citation>
    <scope>NUCLEOTIDE SEQUENCE</scope>
</reference>
<keyword evidence="1" id="KW-0812">Transmembrane</keyword>
<protein>
    <submittedName>
        <fullName evidence="2">Uncharacterized protein</fullName>
    </submittedName>
</protein>
<keyword evidence="1" id="KW-1133">Transmembrane helix</keyword>